<keyword evidence="4" id="KW-1185">Reference proteome</keyword>
<evidence type="ECO:0000313" key="4">
    <source>
        <dbReference type="Proteomes" id="UP001589710"/>
    </source>
</evidence>
<dbReference type="PANTHER" id="PTHR30289:SF1">
    <property type="entry name" value="PEBP (PHOSPHATIDYLETHANOLAMINE-BINDING PROTEIN) FAMILY PROTEIN"/>
    <property type="match status" value="1"/>
</dbReference>
<dbReference type="Proteomes" id="UP001589710">
    <property type="component" value="Unassembled WGS sequence"/>
</dbReference>
<dbReference type="NCBIfam" id="TIGR00481">
    <property type="entry name" value="YbhB/YbcL family Raf kinase inhibitor-like protein"/>
    <property type="match status" value="1"/>
</dbReference>
<dbReference type="SUPFAM" id="SSF49777">
    <property type="entry name" value="PEBP-like"/>
    <property type="match status" value="1"/>
</dbReference>
<dbReference type="RefSeq" id="WP_345519318.1">
    <property type="nucleotide sequence ID" value="NZ_BAAAXD010000053.1"/>
</dbReference>
<reference evidence="3 4" key="1">
    <citation type="submission" date="2024-09" db="EMBL/GenBank/DDBJ databases">
        <authorList>
            <person name="Sun Q."/>
            <person name="Mori K."/>
        </authorList>
    </citation>
    <scope>NUCLEOTIDE SEQUENCE [LARGE SCALE GENOMIC DNA]</scope>
    <source>
        <strain evidence="3 4">JCM 3331</strain>
    </source>
</reference>
<keyword evidence="2" id="KW-0732">Signal</keyword>
<proteinExistence type="inferred from homology"/>
<protein>
    <submittedName>
        <fullName evidence="3">YbhB/YbcL family Raf kinase inhibitor-like protein</fullName>
    </submittedName>
</protein>
<evidence type="ECO:0000256" key="2">
    <source>
        <dbReference type="SAM" id="SignalP"/>
    </source>
</evidence>
<accession>A0ABV5R3V4</accession>
<dbReference type="InterPro" id="IPR005247">
    <property type="entry name" value="YbhB_YbcL/LppC-like"/>
</dbReference>
<comment type="caution">
    <text evidence="3">The sequence shown here is derived from an EMBL/GenBank/DDBJ whole genome shotgun (WGS) entry which is preliminary data.</text>
</comment>
<evidence type="ECO:0000313" key="3">
    <source>
        <dbReference type="EMBL" id="MFB9572432.1"/>
    </source>
</evidence>
<organism evidence="3 4">
    <name type="scientific">Streptomyces yanii</name>
    <dbReference type="NCBI Taxonomy" id="78510"/>
    <lineage>
        <taxon>Bacteria</taxon>
        <taxon>Bacillati</taxon>
        <taxon>Actinomycetota</taxon>
        <taxon>Actinomycetes</taxon>
        <taxon>Kitasatosporales</taxon>
        <taxon>Streptomycetaceae</taxon>
        <taxon>Streptomyces</taxon>
    </lineage>
</organism>
<dbReference type="EMBL" id="JBHMCG010000040">
    <property type="protein sequence ID" value="MFB9572432.1"/>
    <property type="molecule type" value="Genomic_DNA"/>
</dbReference>
<sequence length="214" mass="22219">MRLKRTITALAVAATTSLVTTFAVAQPSTGARHHQDDVLTVAQRPALPASLPRFSVTLPDIPPGGSFGQENLLDWGGCTGGNKSPAIRWSGAPAGTKSYLISLFDLDSKTSSGFWHWSVWNIPAGTTSLPEGAGTPGNPGLPAPSVLGRTDFGMTGYGGACPPPGDTAHRYVFTVAALDTADIQVPPDLPMAAVNVVMQEHALAAGYRTVLTGR</sequence>
<evidence type="ECO:0000256" key="1">
    <source>
        <dbReference type="ARBA" id="ARBA00007120"/>
    </source>
</evidence>
<feature type="signal peptide" evidence="2">
    <location>
        <begin position="1"/>
        <end position="25"/>
    </location>
</feature>
<keyword evidence="3" id="KW-0649">Protein kinase inhibitor</keyword>
<dbReference type="GO" id="GO:0004860">
    <property type="term" value="F:protein kinase inhibitor activity"/>
    <property type="evidence" value="ECO:0007669"/>
    <property type="project" value="UniProtKB-KW"/>
</dbReference>
<comment type="similarity">
    <text evidence="1">Belongs to the UPF0098 family.</text>
</comment>
<dbReference type="PANTHER" id="PTHR30289">
    <property type="entry name" value="UNCHARACTERIZED PROTEIN YBCL-RELATED"/>
    <property type="match status" value="1"/>
</dbReference>
<gene>
    <name evidence="3" type="ORF">ACFFTL_08880</name>
</gene>
<feature type="chain" id="PRO_5047223637" evidence="2">
    <location>
        <begin position="26"/>
        <end position="214"/>
    </location>
</feature>
<dbReference type="Gene3D" id="3.90.280.10">
    <property type="entry name" value="PEBP-like"/>
    <property type="match status" value="1"/>
</dbReference>
<dbReference type="CDD" id="cd00865">
    <property type="entry name" value="PEBP_bact_arch"/>
    <property type="match status" value="1"/>
</dbReference>
<dbReference type="InterPro" id="IPR036610">
    <property type="entry name" value="PEBP-like_sf"/>
</dbReference>
<dbReference type="Pfam" id="PF01161">
    <property type="entry name" value="PBP"/>
    <property type="match status" value="1"/>
</dbReference>
<name>A0ABV5R3V4_9ACTN</name>
<dbReference type="InterPro" id="IPR008914">
    <property type="entry name" value="PEBP"/>
</dbReference>